<evidence type="ECO:0000256" key="3">
    <source>
        <dbReference type="ARBA" id="ARBA00023163"/>
    </source>
</evidence>
<dbReference type="PROSITE" id="PS01124">
    <property type="entry name" value="HTH_ARAC_FAMILY_2"/>
    <property type="match status" value="1"/>
</dbReference>
<name>W9GHC6_9MICO</name>
<dbReference type="InterPro" id="IPR050204">
    <property type="entry name" value="AraC_XylS_family_regulators"/>
</dbReference>
<dbReference type="GO" id="GO:0003700">
    <property type="term" value="F:DNA-binding transcription factor activity"/>
    <property type="evidence" value="ECO:0007669"/>
    <property type="project" value="InterPro"/>
</dbReference>
<evidence type="ECO:0000259" key="4">
    <source>
        <dbReference type="PROSITE" id="PS01124"/>
    </source>
</evidence>
<keyword evidence="1" id="KW-0805">Transcription regulation</keyword>
<dbReference type="SUPFAM" id="SSF46689">
    <property type="entry name" value="Homeodomain-like"/>
    <property type="match status" value="1"/>
</dbReference>
<dbReference type="Pfam" id="PF12833">
    <property type="entry name" value="HTH_18"/>
    <property type="match status" value="1"/>
</dbReference>
<gene>
    <name evidence="5" type="ORF">N864_15105</name>
</gene>
<dbReference type="PANTHER" id="PTHR46796:SF12">
    <property type="entry name" value="HTH-TYPE DNA-BINDING TRANSCRIPTIONAL ACTIVATOR EUTR"/>
    <property type="match status" value="1"/>
</dbReference>
<dbReference type="Gene3D" id="1.10.10.60">
    <property type="entry name" value="Homeodomain-like"/>
    <property type="match status" value="1"/>
</dbReference>
<dbReference type="RefSeq" id="WP_051518839.1">
    <property type="nucleotide sequence ID" value="NZ_AWQS01000295.1"/>
</dbReference>
<evidence type="ECO:0000313" key="5">
    <source>
        <dbReference type="EMBL" id="EWT04228.1"/>
    </source>
</evidence>
<accession>W9GHC6</accession>
<evidence type="ECO:0000256" key="1">
    <source>
        <dbReference type="ARBA" id="ARBA00023015"/>
    </source>
</evidence>
<dbReference type="InterPro" id="IPR018060">
    <property type="entry name" value="HTH_AraC"/>
</dbReference>
<dbReference type="Proteomes" id="UP000019494">
    <property type="component" value="Unassembled WGS sequence"/>
</dbReference>
<keyword evidence="2" id="KW-0238">DNA-binding</keyword>
<keyword evidence="6" id="KW-1185">Reference proteome</keyword>
<keyword evidence="3" id="KW-0804">Transcription</keyword>
<evidence type="ECO:0000256" key="2">
    <source>
        <dbReference type="ARBA" id="ARBA00023125"/>
    </source>
</evidence>
<dbReference type="GO" id="GO:0043565">
    <property type="term" value="F:sequence-specific DNA binding"/>
    <property type="evidence" value="ECO:0007669"/>
    <property type="project" value="InterPro"/>
</dbReference>
<comment type="caution">
    <text evidence="5">The sequence shown here is derived from an EMBL/GenBank/DDBJ whole genome shotgun (WGS) entry which is preliminary data.</text>
</comment>
<dbReference type="EMBL" id="AWQS01000295">
    <property type="protein sequence ID" value="EWT04228.1"/>
    <property type="molecule type" value="Genomic_DNA"/>
</dbReference>
<dbReference type="AlphaFoldDB" id="W9GHC6"/>
<dbReference type="SMART" id="SM00342">
    <property type="entry name" value="HTH_ARAC"/>
    <property type="match status" value="1"/>
</dbReference>
<feature type="domain" description="HTH araC/xylS-type" evidence="4">
    <location>
        <begin position="238"/>
        <end position="340"/>
    </location>
</feature>
<organism evidence="5 6">
    <name type="scientific">Intrasporangium chromatireducens Q5-1</name>
    <dbReference type="NCBI Taxonomy" id="584657"/>
    <lineage>
        <taxon>Bacteria</taxon>
        <taxon>Bacillati</taxon>
        <taxon>Actinomycetota</taxon>
        <taxon>Actinomycetes</taxon>
        <taxon>Micrococcales</taxon>
        <taxon>Intrasporangiaceae</taxon>
        <taxon>Intrasporangium</taxon>
    </lineage>
</organism>
<evidence type="ECO:0000313" key="6">
    <source>
        <dbReference type="Proteomes" id="UP000019494"/>
    </source>
</evidence>
<dbReference type="PANTHER" id="PTHR46796">
    <property type="entry name" value="HTH-TYPE TRANSCRIPTIONAL ACTIVATOR RHAS-RELATED"/>
    <property type="match status" value="1"/>
</dbReference>
<sequence length="344" mass="37649">MRDRVEQRLLEQQAVLPEGALSHAPPRRRSFATTDPSRVGEYLQRTFGPGLAVRGERRDLHLRIEGLHAGTYGIDDVELGGVSVSVEPHDVLTIARVQSGSIDWRQRRVADRFGIGDVVILGDLDVGHWCRWNDAGALVVTVTGELIQRVAAGDPEARVRRVRFTGHRPISAAAARQWLQTVGFVTESITNEEAAASLLVIGSAGRLLAATALATFPNTSVLDQRPADRTDATPETVRRALAFIESNADLEIGVEDIAQAARVTVRAVQLAFRRHLDTTPMAQLRRVRLDRAHEELRNASPDGGTTVTRVAARWGFPSPSRFATLYRAEYGQLPSQTLRGTAAP</sequence>
<reference evidence="6" key="1">
    <citation type="submission" date="2013-08" db="EMBL/GenBank/DDBJ databases">
        <title>Intrasporangium oryzae NRRL B-24470.</title>
        <authorList>
            <person name="Liu H."/>
            <person name="Wang G."/>
        </authorList>
    </citation>
    <scope>NUCLEOTIDE SEQUENCE [LARGE SCALE GENOMIC DNA]</scope>
    <source>
        <strain evidence="6">Q5-1</strain>
    </source>
</reference>
<dbReference type="InterPro" id="IPR009057">
    <property type="entry name" value="Homeodomain-like_sf"/>
</dbReference>
<proteinExistence type="predicted"/>
<protein>
    <submittedName>
        <fullName evidence="5">AraC family transcriptional regulator</fullName>
    </submittedName>
</protein>